<dbReference type="Pfam" id="PF20732">
    <property type="entry name" value="NamZ_C"/>
    <property type="match status" value="1"/>
</dbReference>
<dbReference type="Pfam" id="PF07075">
    <property type="entry name" value="NamZ_N"/>
    <property type="match status" value="1"/>
</dbReference>
<dbReference type="InterPro" id="IPR048502">
    <property type="entry name" value="NamZ_N"/>
</dbReference>
<name>A0A382WEC6_9ZZZZ</name>
<feature type="domain" description="Peptidoglycan beta-N-acetylmuramidase NamZ C-terminal" evidence="2">
    <location>
        <begin position="236"/>
        <end position="259"/>
    </location>
</feature>
<dbReference type="PANTHER" id="PTHR42915:SF1">
    <property type="entry name" value="PEPTIDOGLYCAN BETA-N-ACETYLMURAMIDASE NAMZ"/>
    <property type="match status" value="1"/>
</dbReference>
<organism evidence="3">
    <name type="scientific">marine metagenome</name>
    <dbReference type="NCBI Taxonomy" id="408172"/>
    <lineage>
        <taxon>unclassified sequences</taxon>
        <taxon>metagenomes</taxon>
        <taxon>ecological metagenomes</taxon>
    </lineage>
</organism>
<dbReference type="AlphaFoldDB" id="A0A382WEC6"/>
<feature type="domain" description="Peptidoglycan beta-N-acetylmuramidase NamZ N-terminal" evidence="1">
    <location>
        <begin position="30"/>
        <end position="232"/>
    </location>
</feature>
<reference evidence="3" key="1">
    <citation type="submission" date="2018-05" db="EMBL/GenBank/DDBJ databases">
        <authorList>
            <person name="Lanie J.A."/>
            <person name="Ng W.-L."/>
            <person name="Kazmierczak K.M."/>
            <person name="Andrzejewski T.M."/>
            <person name="Davidsen T.M."/>
            <person name="Wayne K.J."/>
            <person name="Tettelin H."/>
            <person name="Glass J.I."/>
            <person name="Rusch D."/>
            <person name="Podicherti R."/>
            <person name="Tsui H.-C.T."/>
            <person name="Winkler M.E."/>
        </authorList>
    </citation>
    <scope>NUCLEOTIDE SEQUENCE</scope>
</reference>
<dbReference type="Gene3D" id="3.40.50.12170">
    <property type="entry name" value="Uncharacterised protein PF07075, DUF1343"/>
    <property type="match status" value="1"/>
</dbReference>
<sequence length="259" mass="28407">MGRIYNLDVVSVSLGSEQLLASNLLAGARVGLVANSASIDHTFQHIAERISTLSDTTLVALFGPQHGFYADVQDNMIETGHGHHPRFNVPIYSLYSNTREPTATMFDGIDLLVIDLQDVGTRVYTYAYTMANCLRAAARHNIRVIVCDRPNPIGGEVVEGPVLEHNFSSFVGQFSIPLRHGLTIGELAQLFNDHFEIGSELTISPLVGWSRDIYASEHDLPWIYPSPNLPTLDSAIVYPGTVLIEGTNLSEGRGTTRPF</sequence>
<evidence type="ECO:0008006" key="4">
    <source>
        <dbReference type="Google" id="ProtNLM"/>
    </source>
</evidence>
<protein>
    <recommendedName>
        <fullName evidence="4">DUF1343 domain-containing protein</fullName>
    </recommendedName>
</protein>
<evidence type="ECO:0000313" key="3">
    <source>
        <dbReference type="EMBL" id="SVD57153.1"/>
    </source>
</evidence>
<gene>
    <name evidence="3" type="ORF">METZ01_LOCUS410007</name>
</gene>
<accession>A0A382WEC6</accession>
<evidence type="ECO:0000259" key="2">
    <source>
        <dbReference type="Pfam" id="PF20732"/>
    </source>
</evidence>
<dbReference type="InterPro" id="IPR048503">
    <property type="entry name" value="NamZ_C"/>
</dbReference>
<evidence type="ECO:0000259" key="1">
    <source>
        <dbReference type="Pfam" id="PF07075"/>
    </source>
</evidence>
<dbReference type="PANTHER" id="PTHR42915">
    <property type="entry name" value="HYPOTHETICAL 460 KDA PROTEIN IN FEUA-SIGW INTERGENIC REGION [PRECURSOR]"/>
    <property type="match status" value="1"/>
</dbReference>
<dbReference type="InterPro" id="IPR008302">
    <property type="entry name" value="NamZ"/>
</dbReference>
<feature type="non-terminal residue" evidence="3">
    <location>
        <position position="259"/>
    </location>
</feature>
<dbReference type="GO" id="GO:0033922">
    <property type="term" value="F:peptidoglycan beta-N-acetylmuramidase activity"/>
    <property type="evidence" value="ECO:0007669"/>
    <property type="project" value="InterPro"/>
</dbReference>
<dbReference type="EMBL" id="UINC01159195">
    <property type="protein sequence ID" value="SVD57153.1"/>
    <property type="molecule type" value="Genomic_DNA"/>
</dbReference>
<proteinExistence type="predicted"/>